<gene>
    <name evidence="7" type="ORF">W908_05305</name>
</gene>
<dbReference type="PATRIC" id="fig|1125411.7.peg.1045"/>
<dbReference type="InterPro" id="IPR036884">
    <property type="entry name" value="2Fe-2S-bd_dom_sf"/>
</dbReference>
<dbReference type="Pfam" id="PF03450">
    <property type="entry name" value="CO_deh_flav_C"/>
    <property type="match status" value="1"/>
</dbReference>
<keyword evidence="2" id="KW-0479">Metal-binding</keyword>
<evidence type="ECO:0000259" key="6">
    <source>
        <dbReference type="PROSITE" id="PS51387"/>
    </source>
</evidence>
<dbReference type="InterPro" id="IPR014307">
    <property type="entry name" value="Xanthine_DH_ssu"/>
</dbReference>
<dbReference type="Pfam" id="PF00941">
    <property type="entry name" value="FAD_binding_5"/>
    <property type="match status" value="1"/>
</dbReference>
<dbReference type="STRING" id="1125411.W908_05305"/>
<dbReference type="AlphaFoldDB" id="A0A0M5KRV1"/>
<dbReference type="InterPro" id="IPR002888">
    <property type="entry name" value="2Fe-2S-bd"/>
</dbReference>
<keyword evidence="4" id="KW-0560">Oxidoreductase</keyword>
<dbReference type="InterPro" id="IPR016167">
    <property type="entry name" value="FAD-bd_PCMH_sub1"/>
</dbReference>
<dbReference type="InterPro" id="IPR016166">
    <property type="entry name" value="FAD-bd_PCMH"/>
</dbReference>
<keyword evidence="5" id="KW-0408">Iron</keyword>
<name>A0A0M5KRV1_9GAMM</name>
<keyword evidence="8" id="KW-1185">Reference proteome</keyword>
<dbReference type="PIRSF" id="PIRSF036557">
    <property type="entry name" value="XdhA_RC"/>
    <property type="match status" value="1"/>
</dbReference>
<dbReference type="EMBL" id="CP006911">
    <property type="protein sequence ID" value="ALE02016.1"/>
    <property type="molecule type" value="Genomic_DNA"/>
</dbReference>
<dbReference type="GO" id="GO:0051537">
    <property type="term" value="F:2 iron, 2 sulfur cluster binding"/>
    <property type="evidence" value="ECO:0007669"/>
    <property type="project" value="InterPro"/>
</dbReference>
<dbReference type="KEGG" id="tsn:W908_05305"/>
<evidence type="ECO:0000256" key="5">
    <source>
        <dbReference type="ARBA" id="ARBA00023004"/>
    </source>
</evidence>
<dbReference type="RefSeq" id="WP_053820230.1">
    <property type="nucleotide sequence ID" value="NZ_CP006911.1"/>
</dbReference>
<evidence type="ECO:0000256" key="2">
    <source>
        <dbReference type="ARBA" id="ARBA00022723"/>
    </source>
</evidence>
<feature type="domain" description="FAD-binding PCMH-type" evidence="6">
    <location>
        <begin position="198"/>
        <end position="371"/>
    </location>
</feature>
<dbReference type="SUPFAM" id="SSF47741">
    <property type="entry name" value="CO dehydrogenase ISP C-domain like"/>
    <property type="match status" value="1"/>
</dbReference>
<keyword evidence="1" id="KW-0285">Flavoprotein</keyword>
<dbReference type="SMART" id="SM01092">
    <property type="entry name" value="CO_deh_flav_C"/>
    <property type="match status" value="1"/>
</dbReference>
<dbReference type="SUPFAM" id="SSF55447">
    <property type="entry name" value="CO dehydrogenase flavoprotein C-terminal domain-like"/>
    <property type="match status" value="1"/>
</dbReference>
<dbReference type="PANTHER" id="PTHR45444">
    <property type="entry name" value="XANTHINE DEHYDROGENASE"/>
    <property type="match status" value="1"/>
</dbReference>
<accession>A0A0M5KRV1</accession>
<dbReference type="Gene3D" id="3.30.390.50">
    <property type="entry name" value="CO dehydrogenase flavoprotein, C-terminal domain"/>
    <property type="match status" value="1"/>
</dbReference>
<dbReference type="InterPro" id="IPR036010">
    <property type="entry name" value="2Fe-2S_ferredoxin-like_sf"/>
</dbReference>
<dbReference type="InterPro" id="IPR001041">
    <property type="entry name" value="2Fe-2S_ferredoxin-type"/>
</dbReference>
<dbReference type="Proteomes" id="UP000068905">
    <property type="component" value="Chromosome"/>
</dbReference>
<dbReference type="PROSITE" id="PS00197">
    <property type="entry name" value="2FE2S_FER_1"/>
    <property type="match status" value="1"/>
</dbReference>
<keyword evidence="3" id="KW-0274">FAD</keyword>
<dbReference type="InterPro" id="IPR012175">
    <property type="entry name" value="Xanth_DH_ssu_bac"/>
</dbReference>
<evidence type="ECO:0000256" key="4">
    <source>
        <dbReference type="ARBA" id="ARBA00023002"/>
    </source>
</evidence>
<dbReference type="InterPro" id="IPR012675">
    <property type="entry name" value="Beta-grasp_dom_sf"/>
</dbReference>
<dbReference type="CDD" id="cd00207">
    <property type="entry name" value="fer2"/>
    <property type="match status" value="1"/>
</dbReference>
<evidence type="ECO:0000256" key="3">
    <source>
        <dbReference type="ARBA" id="ARBA00022827"/>
    </source>
</evidence>
<dbReference type="GO" id="GO:0004854">
    <property type="term" value="F:xanthine dehydrogenase activity"/>
    <property type="evidence" value="ECO:0007669"/>
    <property type="project" value="InterPro"/>
</dbReference>
<organism evidence="7 8">
    <name type="scientific">Candidatus Pseudothioglobus singularis PS1</name>
    <dbReference type="NCBI Taxonomy" id="1125411"/>
    <lineage>
        <taxon>Bacteria</taxon>
        <taxon>Pseudomonadati</taxon>
        <taxon>Pseudomonadota</taxon>
        <taxon>Gammaproteobacteria</taxon>
        <taxon>Candidatus Pseudothioglobaceae</taxon>
        <taxon>Candidatus Pseudothioglobus</taxon>
    </lineage>
</organism>
<dbReference type="GO" id="GO:0005506">
    <property type="term" value="F:iron ion binding"/>
    <property type="evidence" value="ECO:0007669"/>
    <property type="project" value="InterPro"/>
</dbReference>
<dbReference type="Gene3D" id="3.30.43.10">
    <property type="entry name" value="Uridine Diphospho-n-acetylenolpyruvylglucosamine Reductase, domain 2"/>
    <property type="match status" value="1"/>
</dbReference>
<dbReference type="Gene3D" id="3.10.20.30">
    <property type="match status" value="1"/>
</dbReference>
<sequence length="492" mass="54408">MYFLLNQNSSPTDLGVINPNTTVLEWLRANQLVGTKEGCGSGDCGACTAVIGEIVTNNKTNKIEYKSINTCMALAYGLVGKHLVTVEGLMEDDKLHPSQKAMVLENGSQCGFCTPGFVMSLFALYQNKNSVNLHQINEALSGNLCRCTGYKPIIAAAFSMFENKNDEPLDYYKKNKKKITDILGKLNNPEHLSLSFKKSNKTIKYDAPSTIDELSNILINNTSTNIIAAGTDLSLEITQSMKEFSHIVSVNKVIELKEIKDGANEIEIGAAVSYEDAASCLISNWPDLAAFLQRFASLPIKNWATIGGNIANASPIGDMPPVLIALDAKLKLRKGADSRIINLEDFFITYKKTVIQQGEFIESIIIPKPNGNQQLITHKMSKRYEDDISAVCMAINISSKNNKPESFKIAFGGMSGIPQRSKKLEDFLLKHWQNDDIASLSYKVLNEEFSPFTDVRASSEYRLQVSANLVKKTILMYLGESIENLAEYTHLN</sequence>
<dbReference type="OrthoDB" id="9775084at2"/>
<dbReference type="SUPFAM" id="SSF56176">
    <property type="entry name" value="FAD-binding/transporter-associated domain-like"/>
    <property type="match status" value="1"/>
</dbReference>
<dbReference type="InterPro" id="IPR002346">
    <property type="entry name" value="Mopterin_DH_FAD-bd"/>
</dbReference>
<dbReference type="InterPro" id="IPR016208">
    <property type="entry name" value="Ald_Oxase/xanthine_DH-like"/>
</dbReference>
<dbReference type="SUPFAM" id="SSF54292">
    <property type="entry name" value="2Fe-2S ferredoxin-like"/>
    <property type="match status" value="1"/>
</dbReference>
<dbReference type="NCBIfam" id="TIGR02963">
    <property type="entry name" value="xanthine_xdhA"/>
    <property type="match status" value="1"/>
</dbReference>
<dbReference type="Pfam" id="PF01799">
    <property type="entry name" value="Fer2_2"/>
    <property type="match status" value="1"/>
</dbReference>
<evidence type="ECO:0000256" key="1">
    <source>
        <dbReference type="ARBA" id="ARBA00022630"/>
    </source>
</evidence>
<dbReference type="InterPro" id="IPR036683">
    <property type="entry name" value="CO_DH_flav_C_dom_sf"/>
</dbReference>
<dbReference type="InterPro" id="IPR036318">
    <property type="entry name" value="FAD-bd_PCMH-like_sf"/>
</dbReference>
<dbReference type="Pfam" id="PF00111">
    <property type="entry name" value="Fer2"/>
    <property type="match status" value="1"/>
</dbReference>
<dbReference type="GO" id="GO:0071949">
    <property type="term" value="F:FAD binding"/>
    <property type="evidence" value="ECO:0007669"/>
    <property type="project" value="InterPro"/>
</dbReference>
<evidence type="ECO:0000313" key="8">
    <source>
        <dbReference type="Proteomes" id="UP000068905"/>
    </source>
</evidence>
<protein>
    <submittedName>
        <fullName evidence="7">Molybdopterin dehydrogenase</fullName>
    </submittedName>
</protein>
<dbReference type="InterPro" id="IPR006058">
    <property type="entry name" value="2Fe2S_fd_BS"/>
</dbReference>
<dbReference type="Gene3D" id="1.10.150.120">
    <property type="entry name" value="[2Fe-2S]-binding domain"/>
    <property type="match status" value="1"/>
</dbReference>
<dbReference type="Gene3D" id="3.30.465.10">
    <property type="match status" value="1"/>
</dbReference>
<dbReference type="PANTHER" id="PTHR45444:SF3">
    <property type="entry name" value="XANTHINE DEHYDROGENASE"/>
    <property type="match status" value="1"/>
</dbReference>
<reference evidence="7 8" key="1">
    <citation type="journal article" date="2015" name="Genome Announc.">
        <title>Genome Sequence of 'Candidatus Thioglobus singularis' Strain PS1, a Mixotroph from the SUP05 Clade of Marine Gammaproteobacteria.</title>
        <authorList>
            <person name="Marshall K.T."/>
            <person name="Morris R.M."/>
        </authorList>
    </citation>
    <scope>NUCLEOTIDE SEQUENCE [LARGE SCALE GENOMIC DNA]</scope>
    <source>
        <strain evidence="7 8">PS1</strain>
    </source>
</reference>
<dbReference type="InterPro" id="IPR016169">
    <property type="entry name" value="FAD-bd_PCMH_sub2"/>
</dbReference>
<dbReference type="PROSITE" id="PS51387">
    <property type="entry name" value="FAD_PCMH"/>
    <property type="match status" value="1"/>
</dbReference>
<evidence type="ECO:0000313" key="7">
    <source>
        <dbReference type="EMBL" id="ALE02016.1"/>
    </source>
</evidence>
<proteinExistence type="predicted"/>
<dbReference type="InterPro" id="IPR005107">
    <property type="entry name" value="CO_DH_flav_C"/>
</dbReference>